<accession>A0A4P9K9N4</accession>
<dbReference type="KEGG" id="thig:FE785_10660"/>
<dbReference type="AlphaFoldDB" id="A0A4P9K9N4"/>
<gene>
    <name evidence="2" type="ORF">FE785_10660</name>
</gene>
<keyword evidence="1" id="KW-0732">Signal</keyword>
<sequence>MSLTTKLIAASVIVLGLLSACDTTPPKYMMDIQAGERFILTQPLNIAANSARSYIQNGQILGSAGFNQFRPHCRLEVRSLSEQATIIQPDVFNITQVKIGVEAIAGNKRPLTGQQLALLAWSNMTMFSATAHAASDSDNDVSIEPTMDFVELYLSSSKQPDVFRLTCAGSLSDGDAFDAPHSYRPERQQINRILGDIGQIQH</sequence>
<dbReference type="PROSITE" id="PS51257">
    <property type="entry name" value="PROKAR_LIPOPROTEIN"/>
    <property type="match status" value="1"/>
</dbReference>
<evidence type="ECO:0000313" key="3">
    <source>
        <dbReference type="Proteomes" id="UP000304864"/>
    </source>
</evidence>
<name>A0A4P9K9N4_9GAMM</name>
<feature type="signal peptide" evidence="1">
    <location>
        <begin position="1"/>
        <end position="20"/>
    </location>
</feature>
<evidence type="ECO:0000256" key="1">
    <source>
        <dbReference type="SAM" id="SignalP"/>
    </source>
</evidence>
<keyword evidence="3" id="KW-1185">Reference proteome</keyword>
<protein>
    <recommendedName>
        <fullName evidence="4">Lipoprotein</fullName>
    </recommendedName>
</protein>
<dbReference type="EMBL" id="CP040602">
    <property type="protein sequence ID" value="QCU91047.1"/>
    <property type="molecule type" value="Genomic_DNA"/>
</dbReference>
<feature type="chain" id="PRO_5020337329" description="Lipoprotein" evidence="1">
    <location>
        <begin position="21"/>
        <end position="202"/>
    </location>
</feature>
<reference evidence="2 3" key="1">
    <citation type="submission" date="2019-05" db="EMBL/GenBank/DDBJ databases">
        <title>Thiomicrorhabdus sediminis sp. nov, a novel sulfur-oxidizing bacterium isolated from coastal sediment.</title>
        <authorList>
            <person name="Liu X."/>
        </authorList>
    </citation>
    <scope>NUCLEOTIDE SEQUENCE [LARGE SCALE GENOMIC DNA]</scope>
    <source>
        <strain evidence="2 3">G1</strain>
    </source>
</reference>
<proteinExistence type="predicted"/>
<evidence type="ECO:0008006" key="4">
    <source>
        <dbReference type="Google" id="ProtNLM"/>
    </source>
</evidence>
<organism evidence="2 3">
    <name type="scientific">Thiomicrorhabdus sediminis</name>
    <dbReference type="NCBI Taxonomy" id="2580412"/>
    <lineage>
        <taxon>Bacteria</taxon>
        <taxon>Pseudomonadati</taxon>
        <taxon>Pseudomonadota</taxon>
        <taxon>Gammaproteobacteria</taxon>
        <taxon>Thiotrichales</taxon>
        <taxon>Piscirickettsiaceae</taxon>
        <taxon>Thiomicrorhabdus</taxon>
    </lineage>
</organism>
<dbReference type="Proteomes" id="UP000304864">
    <property type="component" value="Chromosome"/>
</dbReference>
<dbReference type="OrthoDB" id="5615280at2"/>
<evidence type="ECO:0000313" key="2">
    <source>
        <dbReference type="EMBL" id="QCU91047.1"/>
    </source>
</evidence>